<sequence>MGHSRVEESPAPLEEMGSRAHAVCGGGGPTGGWPRVSPLGLPRPGPARSNPATRRSPTGPDSRPGSWVGPRLRRTGRRHVSRLCSPQRLSEDPPHPETLLNSPGQTGAACLLCDKPSTFQSIFNKLYGLQVTFLSFSSGPQASSLDLTTSGLHSRDLIGSDKSEVGQAYESCPFTVMLQRSQGLSHIAG</sequence>
<comment type="caution">
    <text evidence="2">The sequence shown here is derived from an EMBL/GenBank/DDBJ whole genome shotgun (WGS) entry which is preliminary data.</text>
</comment>
<protein>
    <submittedName>
        <fullName evidence="2">Uncharacterized protein</fullName>
    </submittedName>
</protein>
<organism evidence="2 3">
    <name type="scientific">Ameca splendens</name>
    <dbReference type="NCBI Taxonomy" id="208324"/>
    <lineage>
        <taxon>Eukaryota</taxon>
        <taxon>Metazoa</taxon>
        <taxon>Chordata</taxon>
        <taxon>Craniata</taxon>
        <taxon>Vertebrata</taxon>
        <taxon>Euteleostomi</taxon>
        <taxon>Actinopterygii</taxon>
        <taxon>Neopterygii</taxon>
        <taxon>Teleostei</taxon>
        <taxon>Neoteleostei</taxon>
        <taxon>Acanthomorphata</taxon>
        <taxon>Ovalentaria</taxon>
        <taxon>Atherinomorphae</taxon>
        <taxon>Cyprinodontiformes</taxon>
        <taxon>Goodeidae</taxon>
        <taxon>Ameca</taxon>
    </lineage>
</organism>
<evidence type="ECO:0000313" key="3">
    <source>
        <dbReference type="Proteomes" id="UP001469553"/>
    </source>
</evidence>
<gene>
    <name evidence="2" type="ORF">AMECASPLE_018096</name>
</gene>
<dbReference type="EMBL" id="JAHRIP010029604">
    <property type="protein sequence ID" value="MEQ2291953.1"/>
    <property type="molecule type" value="Genomic_DNA"/>
</dbReference>
<dbReference type="Proteomes" id="UP001469553">
    <property type="component" value="Unassembled WGS sequence"/>
</dbReference>
<evidence type="ECO:0000256" key="1">
    <source>
        <dbReference type="SAM" id="MobiDB-lite"/>
    </source>
</evidence>
<reference evidence="2 3" key="1">
    <citation type="submission" date="2021-06" db="EMBL/GenBank/DDBJ databases">
        <authorList>
            <person name="Palmer J.M."/>
        </authorList>
    </citation>
    <scope>NUCLEOTIDE SEQUENCE [LARGE SCALE GENOMIC DNA]</scope>
    <source>
        <strain evidence="2 3">AS_MEX2019</strain>
        <tissue evidence="2">Muscle</tissue>
    </source>
</reference>
<feature type="compositionally biased region" description="Basic residues" evidence="1">
    <location>
        <begin position="71"/>
        <end position="81"/>
    </location>
</feature>
<keyword evidence="3" id="KW-1185">Reference proteome</keyword>
<evidence type="ECO:0000313" key="2">
    <source>
        <dbReference type="EMBL" id="MEQ2291953.1"/>
    </source>
</evidence>
<proteinExistence type="predicted"/>
<feature type="region of interest" description="Disordered" evidence="1">
    <location>
        <begin position="1"/>
        <end position="102"/>
    </location>
</feature>
<name>A0ABV0YDW6_9TELE</name>
<accession>A0ABV0YDW6</accession>